<name>A0A4R6TZ15_9GAMM</name>
<protein>
    <submittedName>
        <fullName evidence="1">Uncharacterized protein</fullName>
    </submittedName>
</protein>
<accession>A0A4R6TZ15</accession>
<dbReference type="RefSeq" id="WP_101495702.1">
    <property type="nucleotide sequence ID" value="NZ_LNJZ01000002.1"/>
</dbReference>
<organism evidence="1 2">
    <name type="scientific">Thiopseudomonas denitrificans</name>
    <dbReference type="NCBI Taxonomy" id="1501432"/>
    <lineage>
        <taxon>Bacteria</taxon>
        <taxon>Pseudomonadati</taxon>
        <taxon>Pseudomonadota</taxon>
        <taxon>Gammaproteobacteria</taxon>
        <taxon>Pseudomonadales</taxon>
        <taxon>Pseudomonadaceae</taxon>
        <taxon>Thiopseudomonas</taxon>
    </lineage>
</organism>
<evidence type="ECO:0000313" key="1">
    <source>
        <dbReference type="EMBL" id="TDQ37573.1"/>
    </source>
</evidence>
<reference evidence="1 2" key="1">
    <citation type="submission" date="2019-03" db="EMBL/GenBank/DDBJ databases">
        <title>Genomic Encyclopedia of Type Strains, Phase IV (KMG-IV): sequencing the most valuable type-strain genomes for metagenomic binning, comparative biology and taxonomic classification.</title>
        <authorList>
            <person name="Goeker M."/>
        </authorList>
    </citation>
    <scope>NUCLEOTIDE SEQUENCE [LARGE SCALE GENOMIC DNA]</scope>
    <source>
        <strain evidence="1 2">DSM 28679</strain>
    </source>
</reference>
<proteinExistence type="predicted"/>
<gene>
    <name evidence="1" type="ORF">DFQ45_10779</name>
</gene>
<dbReference type="Proteomes" id="UP000294575">
    <property type="component" value="Unassembled WGS sequence"/>
</dbReference>
<dbReference type="EMBL" id="SNYK01000007">
    <property type="protein sequence ID" value="TDQ37573.1"/>
    <property type="molecule type" value="Genomic_DNA"/>
</dbReference>
<dbReference type="AlphaFoldDB" id="A0A4R6TZ15"/>
<comment type="caution">
    <text evidence="1">The sequence shown here is derived from an EMBL/GenBank/DDBJ whole genome shotgun (WGS) entry which is preliminary data.</text>
</comment>
<evidence type="ECO:0000313" key="2">
    <source>
        <dbReference type="Proteomes" id="UP000294575"/>
    </source>
</evidence>
<keyword evidence="2" id="KW-1185">Reference proteome</keyword>
<sequence length="77" mass="8104">MNRLEALTPGSHANYRAAGTLDGHKADIFASNVCGDRISLHIGPLGMTVSFEACCELVEHLTAAIKAQIKAGGTDHE</sequence>